<keyword evidence="2" id="KW-1185">Reference proteome</keyword>
<name>A0ACC6AMV6_NITWI</name>
<organism evidence="1 2">
    <name type="scientific">Nitrobacter winogradskyi</name>
    <name type="common">Nitrobacter agilis</name>
    <dbReference type="NCBI Taxonomy" id="913"/>
    <lineage>
        <taxon>Bacteria</taxon>
        <taxon>Pseudomonadati</taxon>
        <taxon>Pseudomonadota</taxon>
        <taxon>Alphaproteobacteria</taxon>
        <taxon>Hyphomicrobiales</taxon>
        <taxon>Nitrobacteraceae</taxon>
        <taxon>Nitrobacter</taxon>
    </lineage>
</organism>
<dbReference type="Proteomes" id="UP001205486">
    <property type="component" value="Unassembled WGS sequence"/>
</dbReference>
<reference evidence="1" key="1">
    <citation type="submission" date="2022-03" db="EMBL/GenBank/DDBJ databases">
        <title>Interactions between chemoautotrophic and heterotrophic bacteria.</title>
        <authorList>
            <person name="Santoro A."/>
        </authorList>
    </citation>
    <scope>NUCLEOTIDE SEQUENCE</scope>
    <source>
        <strain evidence="1">Nb-106</strain>
    </source>
</reference>
<evidence type="ECO:0000313" key="1">
    <source>
        <dbReference type="EMBL" id="MCP2001205.1"/>
    </source>
</evidence>
<evidence type="ECO:0000313" key="2">
    <source>
        <dbReference type="Proteomes" id="UP001205486"/>
    </source>
</evidence>
<sequence length="166" mass="18614">MRNRRVTLPASLEITDNEFGPALGQVVEKVVTHWYDAHNVPGSERPELNGFRPNAIQHPLAYKMRPLNGVWATPPFIHNGAVPNIYALLSPVSERPKTFYLGRREYDPVCMGYQITASAAPEDNLDLRCLGSKPIRKPRGSPADSDWTQRCEATTIPAMNSMMDHM</sequence>
<comment type="caution">
    <text evidence="1">The sequence shown here is derived from an EMBL/GenBank/DDBJ whole genome shotgun (WGS) entry which is preliminary data.</text>
</comment>
<accession>A0ACC6AMV6</accession>
<gene>
    <name evidence="1" type="ORF">J2S34_003691</name>
</gene>
<protein>
    <submittedName>
        <fullName evidence="1">Uncharacterized protein</fullName>
    </submittedName>
</protein>
<proteinExistence type="predicted"/>
<dbReference type="EMBL" id="JALJZS010000005">
    <property type="protein sequence ID" value="MCP2001205.1"/>
    <property type="molecule type" value="Genomic_DNA"/>
</dbReference>